<dbReference type="InterPro" id="IPR006048">
    <property type="entry name" value="A-amylase/branching_C"/>
</dbReference>
<dbReference type="Gene3D" id="2.60.40.10">
    <property type="entry name" value="Immunoglobulins"/>
    <property type="match status" value="1"/>
</dbReference>
<dbReference type="SMART" id="SM00642">
    <property type="entry name" value="Aamy"/>
    <property type="match status" value="1"/>
</dbReference>
<keyword evidence="8" id="KW-0808">Transferase</keyword>
<comment type="function">
    <text evidence="2">Catalyzes the formation of the alpha-1,6-glucosidic linkages in glycogen by scission of a 1,4-alpha-linked oligosaccharide from growing alpha-1,4-glucan chains and the subsequent attachment of the oligosaccharide to the alpha-1,6 position.</text>
</comment>
<dbReference type="GO" id="GO:0004553">
    <property type="term" value="F:hydrolase activity, hydrolyzing O-glycosyl compounds"/>
    <property type="evidence" value="ECO:0007669"/>
    <property type="project" value="InterPro"/>
</dbReference>
<dbReference type="InterPro" id="IPR006047">
    <property type="entry name" value="GH13_cat_dom"/>
</dbReference>
<reference evidence="14" key="1">
    <citation type="journal article" date="2021" name="PeerJ">
        <title>Extensive microbial diversity within the chicken gut microbiome revealed by metagenomics and culture.</title>
        <authorList>
            <person name="Gilroy R."/>
            <person name="Ravi A."/>
            <person name="Getino M."/>
            <person name="Pursley I."/>
            <person name="Horton D.L."/>
            <person name="Alikhan N.F."/>
            <person name="Baker D."/>
            <person name="Gharbi K."/>
            <person name="Hall N."/>
            <person name="Watson M."/>
            <person name="Adriaenssens E.M."/>
            <person name="Foster-Nyarko E."/>
            <person name="Jarju S."/>
            <person name="Secka A."/>
            <person name="Antonio M."/>
            <person name="Oren A."/>
            <person name="Chaudhuri R.R."/>
            <person name="La Ragione R."/>
            <person name="Hildebrand F."/>
            <person name="Pallen M.J."/>
        </authorList>
    </citation>
    <scope>NUCLEOTIDE SEQUENCE</scope>
    <source>
        <strain evidence="14">CHK196-3914</strain>
    </source>
</reference>
<evidence type="ECO:0000313" key="15">
    <source>
        <dbReference type="Proteomes" id="UP000824116"/>
    </source>
</evidence>
<reference evidence="14" key="2">
    <citation type="submission" date="2021-04" db="EMBL/GenBank/DDBJ databases">
        <authorList>
            <person name="Gilroy R."/>
        </authorList>
    </citation>
    <scope>NUCLEOTIDE SEQUENCE</scope>
    <source>
        <strain evidence="14">CHK196-3914</strain>
    </source>
</reference>
<dbReference type="EC" id="2.4.1.18" evidence="5 11"/>
<dbReference type="SUPFAM" id="SSF51011">
    <property type="entry name" value="Glycosyl hydrolase domain"/>
    <property type="match status" value="1"/>
</dbReference>
<keyword evidence="10" id="KW-0119">Carbohydrate metabolism</keyword>
<dbReference type="GO" id="GO:0003844">
    <property type="term" value="F:1,4-alpha-glucan branching enzyme activity"/>
    <property type="evidence" value="ECO:0007669"/>
    <property type="project" value="UniProtKB-UniRule"/>
</dbReference>
<dbReference type="InterPro" id="IPR004193">
    <property type="entry name" value="Glyco_hydro_13_N"/>
</dbReference>
<dbReference type="InterPro" id="IPR017853">
    <property type="entry name" value="GH"/>
</dbReference>
<dbReference type="Gene3D" id="2.60.40.1180">
    <property type="entry name" value="Golgi alpha-mannosidase II"/>
    <property type="match status" value="1"/>
</dbReference>
<dbReference type="PIRSF" id="PIRSF000463">
    <property type="entry name" value="GlgB"/>
    <property type="match status" value="1"/>
</dbReference>
<dbReference type="CDD" id="cd02855">
    <property type="entry name" value="E_set_GBE_prok_N"/>
    <property type="match status" value="1"/>
</dbReference>
<comment type="pathway">
    <text evidence="3">Glycan biosynthesis; glycogen biosynthesis.</text>
</comment>
<gene>
    <name evidence="14" type="primary">glgB</name>
    <name evidence="14" type="ORF">H9723_12045</name>
</gene>
<dbReference type="SUPFAM" id="SSF51445">
    <property type="entry name" value="(Trans)glycosidases"/>
    <property type="match status" value="1"/>
</dbReference>
<keyword evidence="7" id="KW-0328">Glycosyltransferase</keyword>
<evidence type="ECO:0000256" key="2">
    <source>
        <dbReference type="ARBA" id="ARBA00002953"/>
    </source>
</evidence>
<dbReference type="Pfam" id="PF02806">
    <property type="entry name" value="Alpha-amylase_C"/>
    <property type="match status" value="1"/>
</dbReference>
<comment type="catalytic activity">
    <reaction evidence="1">
        <text>Transfers a segment of a (1-&gt;4)-alpha-D-glucan chain to a primary hydroxy group in a similar glucan chain.</text>
        <dbReference type="EC" id="2.4.1.18"/>
    </reaction>
</comment>
<dbReference type="GO" id="GO:0005829">
    <property type="term" value="C:cytosol"/>
    <property type="evidence" value="ECO:0007669"/>
    <property type="project" value="TreeGrafter"/>
</dbReference>
<evidence type="ECO:0000256" key="1">
    <source>
        <dbReference type="ARBA" id="ARBA00000826"/>
    </source>
</evidence>
<dbReference type="InterPro" id="IPR013783">
    <property type="entry name" value="Ig-like_fold"/>
</dbReference>
<dbReference type="GO" id="GO:0043169">
    <property type="term" value="F:cation binding"/>
    <property type="evidence" value="ECO:0007669"/>
    <property type="project" value="InterPro"/>
</dbReference>
<name>A0A9D2K349_9FIRM</name>
<dbReference type="Proteomes" id="UP000824116">
    <property type="component" value="Unassembled WGS sequence"/>
</dbReference>
<comment type="caution">
    <text evidence="14">The sequence shown here is derived from an EMBL/GenBank/DDBJ whole genome shotgun (WGS) entry which is preliminary data.</text>
</comment>
<dbReference type="GO" id="GO:0005978">
    <property type="term" value="P:glycogen biosynthetic process"/>
    <property type="evidence" value="ECO:0007669"/>
    <property type="project" value="UniProtKB-UniRule"/>
</dbReference>
<evidence type="ECO:0000256" key="12">
    <source>
        <dbReference type="PIRSR" id="PIRSR000463-1"/>
    </source>
</evidence>
<dbReference type="Gene3D" id="3.20.20.80">
    <property type="entry name" value="Glycosidases"/>
    <property type="match status" value="1"/>
</dbReference>
<dbReference type="NCBIfam" id="NF008967">
    <property type="entry name" value="PRK12313.1"/>
    <property type="match status" value="1"/>
</dbReference>
<evidence type="ECO:0000256" key="4">
    <source>
        <dbReference type="ARBA" id="ARBA00009000"/>
    </source>
</evidence>
<comment type="similarity">
    <text evidence="4">Belongs to the glycosyl hydrolase 13 family. GlgB subfamily.</text>
</comment>
<evidence type="ECO:0000313" key="14">
    <source>
        <dbReference type="EMBL" id="HIZ75953.1"/>
    </source>
</evidence>
<evidence type="ECO:0000256" key="7">
    <source>
        <dbReference type="ARBA" id="ARBA00022676"/>
    </source>
</evidence>
<evidence type="ECO:0000256" key="10">
    <source>
        <dbReference type="ARBA" id="ARBA00023277"/>
    </source>
</evidence>
<dbReference type="EMBL" id="DXAY01000274">
    <property type="protein sequence ID" value="HIZ75953.1"/>
    <property type="molecule type" value="Genomic_DNA"/>
</dbReference>
<organism evidence="14 15">
    <name type="scientific">Candidatus Mediterraneibacter stercoravium</name>
    <dbReference type="NCBI Taxonomy" id="2838685"/>
    <lineage>
        <taxon>Bacteria</taxon>
        <taxon>Bacillati</taxon>
        <taxon>Bacillota</taxon>
        <taxon>Clostridia</taxon>
        <taxon>Lachnospirales</taxon>
        <taxon>Lachnospiraceae</taxon>
        <taxon>Mediterraneibacter</taxon>
    </lineage>
</organism>
<proteinExistence type="inferred from homology"/>
<dbReference type="PANTHER" id="PTHR43651:SF3">
    <property type="entry name" value="1,4-ALPHA-GLUCAN-BRANCHING ENZYME"/>
    <property type="match status" value="1"/>
</dbReference>
<dbReference type="PANTHER" id="PTHR43651">
    <property type="entry name" value="1,4-ALPHA-GLUCAN-BRANCHING ENZYME"/>
    <property type="match status" value="1"/>
</dbReference>
<dbReference type="NCBIfam" id="TIGR01515">
    <property type="entry name" value="branching_enzym"/>
    <property type="match status" value="1"/>
</dbReference>
<feature type="active site" description="Nucleophile" evidence="12">
    <location>
        <position position="291"/>
    </location>
</feature>
<sequence>MNIEEFLNGRSFDAYDYFGAHPENGGTVFRTYAPNAWKAGVCGDFSGWDIVELNRIHDCGIYEVFIPHAYPGMKYTYRIYDRKGNMYEHCDPFGAGMEYRPFYASIIRDLNSYQFSDQDWMRQRTDCREKPLNIYEVHAGSWKKDEAGHTSYLYLADTLLPYMKECGYNYVEFLPLTEYPCDESWGYQTSCFFSPTSRYGSAEDLMQMVDRFHQNGIGVILDIVPGHFAVDSFGLKCYDGTCVYEYPFKDVQFNEWGSLNFNLSRNDVRSFLFSAADYWIEKFHFDGLRIDSVSNILYWQGDRSRGINQNGVEFLRLMNRGLKTRHPDILTAAEDSTEFPHVTGNPDEGGLGFDYKWDMGWMHDTLEYMQMDPYLRSPGADKLSFSMWYFQSERFLLPLSHDEVVHGKATILQKMNGDYENKFPQARVLYTYMYMHPGKKLNFMGNEIGQFREWSEKEQEDWELLSYPAHRQFHDYIRALNHLYLHSSHLYYDYGFGNFEWADLNSTGRAVFAIRRKTAEGEILAVMHFDCDPEAPYRISLPPCKRTELLLHSGQTCFGGTWTEPESSFHIINQETDAPAQDLQNAVLEIMLRPYDCLIFSVEY</sequence>
<dbReference type="AlphaFoldDB" id="A0A9D2K349"/>
<keyword evidence="9" id="KW-0320">Glycogen biosynthesis</keyword>
<dbReference type="CDD" id="cd11322">
    <property type="entry name" value="AmyAc_Glg_BE"/>
    <property type="match status" value="1"/>
</dbReference>
<evidence type="ECO:0000256" key="6">
    <source>
        <dbReference type="ARBA" id="ARBA00022600"/>
    </source>
</evidence>
<accession>A0A9D2K349</accession>
<dbReference type="InterPro" id="IPR044143">
    <property type="entry name" value="GlgB_N_E_set_prok"/>
</dbReference>
<dbReference type="InterPro" id="IPR013780">
    <property type="entry name" value="Glyco_hydro_b"/>
</dbReference>
<evidence type="ECO:0000256" key="3">
    <source>
        <dbReference type="ARBA" id="ARBA00004964"/>
    </source>
</evidence>
<evidence type="ECO:0000256" key="11">
    <source>
        <dbReference type="NCBIfam" id="TIGR01515"/>
    </source>
</evidence>
<dbReference type="InterPro" id="IPR037439">
    <property type="entry name" value="Branching_enzy"/>
</dbReference>
<protein>
    <recommendedName>
        <fullName evidence="5 11">1,4-alpha-glucan branching enzyme</fullName>
        <ecNumber evidence="5 11">2.4.1.18</ecNumber>
    </recommendedName>
</protein>
<evidence type="ECO:0000256" key="5">
    <source>
        <dbReference type="ARBA" id="ARBA00012541"/>
    </source>
</evidence>
<evidence type="ECO:0000256" key="8">
    <source>
        <dbReference type="ARBA" id="ARBA00022679"/>
    </source>
</evidence>
<dbReference type="InterPro" id="IPR006407">
    <property type="entry name" value="GlgB"/>
</dbReference>
<feature type="domain" description="Glycosyl hydrolase family 13 catalytic" evidence="13">
    <location>
        <begin position="136"/>
        <end position="484"/>
    </location>
</feature>
<keyword evidence="6" id="KW-0321">Glycogen metabolism</keyword>
<dbReference type="Pfam" id="PF02922">
    <property type="entry name" value="CBM_48"/>
    <property type="match status" value="1"/>
</dbReference>
<evidence type="ECO:0000259" key="13">
    <source>
        <dbReference type="SMART" id="SM00642"/>
    </source>
</evidence>
<evidence type="ECO:0000256" key="9">
    <source>
        <dbReference type="ARBA" id="ARBA00023056"/>
    </source>
</evidence>
<feature type="active site" description="Proton donor" evidence="12">
    <location>
        <position position="334"/>
    </location>
</feature>
<dbReference type="Pfam" id="PF00128">
    <property type="entry name" value="Alpha-amylase"/>
    <property type="match status" value="2"/>
</dbReference>